<accession>A0A6A8D1F9</accession>
<protein>
    <submittedName>
        <fullName evidence="1">Uncharacterized protein</fullName>
    </submittedName>
</protein>
<reference evidence="1 3" key="1">
    <citation type="submission" date="2019-11" db="EMBL/GenBank/DDBJ databases">
        <title>Draft genome sequence of 12 host-associated Lactobacillus reuteri rodent strains.</title>
        <authorList>
            <person name="Zhang S."/>
            <person name="Ozcam M."/>
            <person name="Van Pijkeren J.P."/>
        </authorList>
    </citation>
    <scope>NUCLEOTIDE SEQUENCE [LARGE SCALE GENOMIC DNA]</scope>
    <source>
        <strain evidence="1 3">Rat19</strain>
    </source>
</reference>
<name>A0A6A8D1F9_LIMRT</name>
<proteinExistence type="predicted"/>
<dbReference type="EMBL" id="WJNE01000005">
    <property type="protein sequence ID" value="MRG68714.1"/>
    <property type="molecule type" value="Genomic_DNA"/>
</dbReference>
<evidence type="ECO:0000313" key="1">
    <source>
        <dbReference type="EMBL" id="MRG68664.1"/>
    </source>
</evidence>
<gene>
    <name evidence="1" type="ORF">GIX83_02100</name>
    <name evidence="2" type="ORF">GIX83_02350</name>
</gene>
<evidence type="ECO:0000313" key="2">
    <source>
        <dbReference type="EMBL" id="MRG68714.1"/>
    </source>
</evidence>
<dbReference type="RefSeq" id="WP_153702108.1">
    <property type="nucleotide sequence ID" value="NZ_WJNE01000005.1"/>
</dbReference>
<evidence type="ECO:0000313" key="3">
    <source>
        <dbReference type="Proteomes" id="UP000430985"/>
    </source>
</evidence>
<comment type="caution">
    <text evidence="1">The sequence shown here is derived from an EMBL/GenBank/DDBJ whole genome shotgun (WGS) entry which is preliminary data.</text>
</comment>
<dbReference type="Proteomes" id="UP000430985">
    <property type="component" value="Unassembled WGS sequence"/>
</dbReference>
<dbReference type="AlphaFoldDB" id="A0A6A8D1F9"/>
<sequence length="58" mass="6792">MTFEEALKREENNEPVIYNNRKYYVVGYNKSADMFTIWEVSGDPLFTVPIDAKVEELS</sequence>
<dbReference type="EMBL" id="WJNE01000005">
    <property type="protein sequence ID" value="MRG68664.1"/>
    <property type="molecule type" value="Genomic_DNA"/>
</dbReference>
<organism evidence="1 3">
    <name type="scientific">Limosilactobacillus reuteri</name>
    <name type="common">Lactobacillus reuteri</name>
    <dbReference type="NCBI Taxonomy" id="1598"/>
    <lineage>
        <taxon>Bacteria</taxon>
        <taxon>Bacillati</taxon>
        <taxon>Bacillota</taxon>
        <taxon>Bacilli</taxon>
        <taxon>Lactobacillales</taxon>
        <taxon>Lactobacillaceae</taxon>
        <taxon>Limosilactobacillus</taxon>
    </lineage>
</organism>